<comment type="caution">
    <text evidence="1">The sequence shown here is derived from an EMBL/GenBank/DDBJ whole genome shotgun (WGS) entry which is preliminary data.</text>
</comment>
<organism evidence="1 2">
    <name type="scientific">Arachis hypogaea</name>
    <name type="common">Peanut</name>
    <dbReference type="NCBI Taxonomy" id="3818"/>
    <lineage>
        <taxon>Eukaryota</taxon>
        <taxon>Viridiplantae</taxon>
        <taxon>Streptophyta</taxon>
        <taxon>Embryophyta</taxon>
        <taxon>Tracheophyta</taxon>
        <taxon>Spermatophyta</taxon>
        <taxon>Magnoliopsida</taxon>
        <taxon>eudicotyledons</taxon>
        <taxon>Gunneridae</taxon>
        <taxon>Pentapetalae</taxon>
        <taxon>rosids</taxon>
        <taxon>fabids</taxon>
        <taxon>Fabales</taxon>
        <taxon>Fabaceae</taxon>
        <taxon>Papilionoideae</taxon>
        <taxon>50 kb inversion clade</taxon>
        <taxon>dalbergioids sensu lato</taxon>
        <taxon>Dalbergieae</taxon>
        <taxon>Pterocarpus clade</taxon>
        <taxon>Arachis</taxon>
    </lineage>
</organism>
<keyword evidence="2" id="KW-1185">Reference proteome</keyword>
<dbReference type="Proteomes" id="UP000289738">
    <property type="component" value="Chromosome B02"/>
</dbReference>
<evidence type="ECO:0000313" key="2">
    <source>
        <dbReference type="Proteomes" id="UP000289738"/>
    </source>
</evidence>
<accession>A0A445AD08</accession>
<name>A0A445AD08_ARAHY</name>
<dbReference type="AlphaFoldDB" id="A0A445AD08"/>
<evidence type="ECO:0000313" key="1">
    <source>
        <dbReference type="EMBL" id="RYR24245.1"/>
    </source>
</evidence>
<dbReference type="EMBL" id="SDMP01000012">
    <property type="protein sequence ID" value="RYR24245.1"/>
    <property type="molecule type" value="Genomic_DNA"/>
</dbReference>
<sequence length="96" mass="11892">MSLYDRIIFYLHTVVLYRVVKFYDYWFKFDEDLVSVFIERWRLKTHTFYIPFVECTVTLQDENQHKYDFKSYLMNFLLINIFTSTLSIRFGSSRDL</sequence>
<reference evidence="1 2" key="1">
    <citation type="submission" date="2019-01" db="EMBL/GenBank/DDBJ databases">
        <title>Sequencing of cultivated peanut Arachis hypogaea provides insights into genome evolution and oil improvement.</title>
        <authorList>
            <person name="Chen X."/>
        </authorList>
    </citation>
    <scope>NUCLEOTIDE SEQUENCE [LARGE SCALE GENOMIC DNA]</scope>
    <source>
        <strain evidence="2">cv. Fuhuasheng</strain>
        <tissue evidence="1">Leaves</tissue>
    </source>
</reference>
<protein>
    <submittedName>
        <fullName evidence="1">Uncharacterized protein</fullName>
    </submittedName>
</protein>
<proteinExistence type="predicted"/>
<gene>
    <name evidence="1" type="ORF">Ahy_B02g057737</name>
</gene>